<evidence type="ECO:0000256" key="4">
    <source>
        <dbReference type="ARBA" id="ARBA00022448"/>
    </source>
</evidence>
<dbReference type="AlphaFoldDB" id="A0A8J4PTJ8"/>
<dbReference type="PANTHER" id="PTHR11306:SF60">
    <property type="entry name" value="COUNTIN-3-RELATED"/>
    <property type="match status" value="1"/>
</dbReference>
<evidence type="ECO:0000256" key="3">
    <source>
        <dbReference type="ARBA" id="ARBA00011245"/>
    </source>
</evidence>
<dbReference type="Pfam" id="PF02221">
    <property type="entry name" value="E1_DerP2_DerF2"/>
    <property type="match status" value="1"/>
</dbReference>
<dbReference type="Proteomes" id="UP000695562">
    <property type="component" value="Unassembled WGS sequence"/>
</dbReference>
<dbReference type="SUPFAM" id="SSF81296">
    <property type="entry name" value="E set domains"/>
    <property type="match status" value="1"/>
</dbReference>
<dbReference type="Gene3D" id="2.60.40.770">
    <property type="match status" value="1"/>
</dbReference>
<comment type="similarity">
    <text evidence="2">Belongs to the NPC2 family.</text>
</comment>
<sequence>MLKSLFFVLLVVAVAQSQLWSNCGTSADHFQITDVTVNPPVPVKGQDITVYASGVLNEQVTGGNVHAVIKYGFLTIVNKNEPFCSSDNPVPCPVPAGNYNHTVSATIPANAPSGKYTANIVAVDQNNQEIACVNVNVNL</sequence>
<comment type="caution">
    <text evidence="9">The sequence shown here is derived from an EMBL/GenBank/DDBJ whole genome shotgun (WGS) entry which is preliminary data.</text>
</comment>
<dbReference type="InterPro" id="IPR039670">
    <property type="entry name" value="NPC2-like"/>
</dbReference>
<gene>
    <name evidence="9" type="ORF">CYY_005070</name>
</gene>
<dbReference type="EMBL" id="AJWJ01000193">
    <property type="protein sequence ID" value="KAF2073613.1"/>
    <property type="molecule type" value="Genomic_DNA"/>
</dbReference>
<comment type="function">
    <text evidence="1">Catalyzes the intermembrane transfer of phosphatidylglycerol and phosphatidylinositol.</text>
</comment>
<evidence type="ECO:0000313" key="10">
    <source>
        <dbReference type="Proteomes" id="UP000695562"/>
    </source>
</evidence>
<keyword evidence="10" id="KW-1185">Reference proteome</keyword>
<evidence type="ECO:0000256" key="7">
    <source>
        <dbReference type="SAM" id="SignalP"/>
    </source>
</evidence>
<evidence type="ECO:0000313" key="9">
    <source>
        <dbReference type="EMBL" id="KAF2073613.1"/>
    </source>
</evidence>
<accession>A0A8J4PTJ8</accession>
<evidence type="ECO:0000256" key="1">
    <source>
        <dbReference type="ARBA" id="ARBA00002053"/>
    </source>
</evidence>
<name>A0A8J4PTJ8_9MYCE</name>
<dbReference type="GO" id="GO:0032934">
    <property type="term" value="F:sterol binding"/>
    <property type="evidence" value="ECO:0007669"/>
    <property type="project" value="InterPro"/>
</dbReference>
<keyword evidence="5 7" id="KW-0732">Signal</keyword>
<organism evidence="9 10">
    <name type="scientific">Polysphondylium violaceum</name>
    <dbReference type="NCBI Taxonomy" id="133409"/>
    <lineage>
        <taxon>Eukaryota</taxon>
        <taxon>Amoebozoa</taxon>
        <taxon>Evosea</taxon>
        <taxon>Eumycetozoa</taxon>
        <taxon>Dictyostelia</taxon>
        <taxon>Dictyosteliales</taxon>
        <taxon>Dictyosteliaceae</taxon>
        <taxon>Polysphondylium</taxon>
    </lineage>
</organism>
<feature type="domain" description="MD-2-related lipid-recognition" evidence="8">
    <location>
        <begin position="20"/>
        <end position="137"/>
    </location>
</feature>
<dbReference type="SMART" id="SM00737">
    <property type="entry name" value="ML"/>
    <property type="match status" value="1"/>
</dbReference>
<evidence type="ECO:0000259" key="8">
    <source>
        <dbReference type="SMART" id="SM00737"/>
    </source>
</evidence>
<dbReference type="InterPro" id="IPR003172">
    <property type="entry name" value="ML_dom"/>
</dbReference>
<feature type="signal peptide" evidence="7">
    <location>
        <begin position="1"/>
        <end position="17"/>
    </location>
</feature>
<evidence type="ECO:0000256" key="6">
    <source>
        <dbReference type="ARBA" id="ARBA00023055"/>
    </source>
</evidence>
<proteinExistence type="inferred from homology"/>
<reference evidence="9" key="1">
    <citation type="submission" date="2020-01" db="EMBL/GenBank/DDBJ databases">
        <title>Development of genomics and gene disruption for Polysphondylium violaceum indicates a role for the polyketide synthase stlB in stalk morphogenesis.</title>
        <authorList>
            <person name="Narita B."/>
            <person name="Kawabe Y."/>
            <person name="Kin K."/>
            <person name="Saito T."/>
            <person name="Gibbs R."/>
            <person name="Kuspa A."/>
            <person name="Muzny D."/>
            <person name="Queller D."/>
            <person name="Richards S."/>
            <person name="Strassman J."/>
            <person name="Sucgang R."/>
            <person name="Worley K."/>
            <person name="Schaap P."/>
        </authorList>
    </citation>
    <scope>NUCLEOTIDE SEQUENCE</scope>
    <source>
        <strain evidence="9">QSvi11</strain>
    </source>
</reference>
<feature type="chain" id="PRO_5035153681" description="MD-2-related lipid-recognition domain-containing protein" evidence="7">
    <location>
        <begin position="18"/>
        <end position="139"/>
    </location>
</feature>
<dbReference type="InterPro" id="IPR014756">
    <property type="entry name" value="Ig_E-set"/>
</dbReference>
<dbReference type="PANTHER" id="PTHR11306">
    <property type="entry name" value="NIEMANN PICK TYPE C2 PROTEIN NPC2-RELATED"/>
    <property type="match status" value="1"/>
</dbReference>
<keyword evidence="6" id="KW-0445">Lipid transport</keyword>
<comment type="subunit">
    <text evidence="3">Monomer.</text>
</comment>
<dbReference type="GO" id="GO:0015918">
    <property type="term" value="P:sterol transport"/>
    <property type="evidence" value="ECO:0007669"/>
    <property type="project" value="InterPro"/>
</dbReference>
<evidence type="ECO:0000256" key="2">
    <source>
        <dbReference type="ARBA" id="ARBA00006370"/>
    </source>
</evidence>
<evidence type="ECO:0000256" key="5">
    <source>
        <dbReference type="ARBA" id="ARBA00022729"/>
    </source>
</evidence>
<protein>
    <recommendedName>
        <fullName evidence="8">MD-2-related lipid-recognition domain-containing protein</fullName>
    </recommendedName>
</protein>
<dbReference type="OrthoDB" id="6409159at2759"/>
<keyword evidence="4" id="KW-0813">Transport</keyword>